<name>A0A1M4ZMK8_9THEO</name>
<feature type="transmembrane region" description="Helical" evidence="8">
    <location>
        <begin position="229"/>
        <end position="253"/>
    </location>
</feature>
<dbReference type="GO" id="GO:0140359">
    <property type="term" value="F:ABC-type transporter activity"/>
    <property type="evidence" value="ECO:0007669"/>
    <property type="project" value="InterPro"/>
</dbReference>
<dbReference type="AlphaFoldDB" id="A0A1M4ZMK8"/>
<comment type="similarity">
    <text evidence="2">Belongs to the ABC-2 integral membrane protein family.</text>
</comment>
<feature type="transmembrane region" description="Helical" evidence="8">
    <location>
        <begin position="21"/>
        <end position="43"/>
    </location>
</feature>
<evidence type="ECO:0000256" key="3">
    <source>
        <dbReference type="ARBA" id="ARBA00022448"/>
    </source>
</evidence>
<feature type="transmembrane region" description="Helical" evidence="8">
    <location>
        <begin position="259"/>
        <end position="281"/>
    </location>
</feature>
<dbReference type="InterPro" id="IPR051449">
    <property type="entry name" value="ABC-2_transporter_component"/>
</dbReference>
<dbReference type="GO" id="GO:0005886">
    <property type="term" value="C:plasma membrane"/>
    <property type="evidence" value="ECO:0007669"/>
    <property type="project" value="UniProtKB-SubCell"/>
</dbReference>
<sequence length="374" mass="41828">MDIHRLYAIIKKEFIQIKRDKPSLIISLVMPVVMLFLFGYAVATEVEHIPMAVLDQSKTQESRDLIRAYKNSLYFDPDYYVDNIKDLDMLLAEGKVRAALIIPSDFSLYKSKPTPVLLKIDGSDPTTARTALSSGVMVAQSFSNKNIINDLSKKGVRFLPSGIDLRTKVEYNPNLNTLDFTIPGLLGLVMQNITIILTAFALVREKERGTMEQLIVTPVKSAELMVGKLIPYIIIGYADFLMVLALSVYWFHIPINGNIYLLLILGFDFIICSLAIGILISTVAKTQTQAMQGAFLTLLPTIILSGFIFPREQMPVAIRAISDIFPLTYFLVILRGIIIKGIDANILSQQILIMTIIGVVLLIAAVLRFRKRLD</sequence>
<keyword evidence="3" id="KW-0813">Transport</keyword>
<evidence type="ECO:0000256" key="6">
    <source>
        <dbReference type="ARBA" id="ARBA00022989"/>
    </source>
</evidence>
<dbReference type="Proteomes" id="UP000184088">
    <property type="component" value="Unassembled WGS sequence"/>
</dbReference>
<dbReference type="InterPro" id="IPR013525">
    <property type="entry name" value="ABC2_TM"/>
</dbReference>
<evidence type="ECO:0000313" key="11">
    <source>
        <dbReference type="Proteomes" id="UP000184088"/>
    </source>
</evidence>
<dbReference type="Gene3D" id="3.40.1710.10">
    <property type="entry name" value="abc type-2 transporter like domain"/>
    <property type="match status" value="1"/>
</dbReference>
<feature type="transmembrane region" description="Helical" evidence="8">
    <location>
        <begin position="351"/>
        <end position="369"/>
    </location>
</feature>
<protein>
    <submittedName>
        <fullName evidence="10">ABC-2 type transport system permease protein</fullName>
    </submittedName>
</protein>
<keyword evidence="7 8" id="KW-0472">Membrane</keyword>
<dbReference type="PROSITE" id="PS51012">
    <property type="entry name" value="ABC_TM2"/>
    <property type="match status" value="1"/>
</dbReference>
<gene>
    <name evidence="10" type="ORF">SAMN02746089_01454</name>
</gene>
<accession>A0A1M4ZMK8</accession>
<evidence type="ECO:0000256" key="5">
    <source>
        <dbReference type="ARBA" id="ARBA00022692"/>
    </source>
</evidence>
<evidence type="ECO:0000256" key="1">
    <source>
        <dbReference type="ARBA" id="ARBA00004651"/>
    </source>
</evidence>
<feature type="domain" description="ABC transmembrane type-2" evidence="9">
    <location>
        <begin position="145"/>
        <end position="372"/>
    </location>
</feature>
<dbReference type="RefSeq" id="WP_073343385.1">
    <property type="nucleotide sequence ID" value="NZ_FQVH01000014.1"/>
</dbReference>
<evidence type="ECO:0000256" key="2">
    <source>
        <dbReference type="ARBA" id="ARBA00007783"/>
    </source>
</evidence>
<keyword evidence="4" id="KW-1003">Cell membrane</keyword>
<keyword evidence="6 8" id="KW-1133">Transmembrane helix</keyword>
<evidence type="ECO:0000256" key="7">
    <source>
        <dbReference type="ARBA" id="ARBA00023136"/>
    </source>
</evidence>
<evidence type="ECO:0000259" key="9">
    <source>
        <dbReference type="PROSITE" id="PS51012"/>
    </source>
</evidence>
<evidence type="ECO:0000313" key="10">
    <source>
        <dbReference type="EMBL" id="SHF19340.1"/>
    </source>
</evidence>
<dbReference type="OrthoDB" id="9776218at2"/>
<keyword evidence="5 8" id="KW-0812">Transmembrane</keyword>
<feature type="transmembrane region" description="Helical" evidence="8">
    <location>
        <begin position="293"/>
        <end position="310"/>
    </location>
</feature>
<dbReference type="EMBL" id="FQVH01000014">
    <property type="protein sequence ID" value="SHF19340.1"/>
    <property type="molecule type" value="Genomic_DNA"/>
</dbReference>
<organism evidence="10 11">
    <name type="scientific">Caldanaerobius fijiensis DSM 17918</name>
    <dbReference type="NCBI Taxonomy" id="1121256"/>
    <lineage>
        <taxon>Bacteria</taxon>
        <taxon>Bacillati</taxon>
        <taxon>Bacillota</taxon>
        <taxon>Clostridia</taxon>
        <taxon>Thermoanaerobacterales</taxon>
        <taxon>Thermoanaerobacteraceae</taxon>
        <taxon>Caldanaerobius</taxon>
    </lineage>
</organism>
<feature type="transmembrane region" description="Helical" evidence="8">
    <location>
        <begin position="316"/>
        <end position="339"/>
    </location>
</feature>
<comment type="subcellular location">
    <subcellularLocation>
        <location evidence="1">Cell membrane</location>
        <topology evidence="1">Multi-pass membrane protein</topology>
    </subcellularLocation>
</comment>
<dbReference type="PANTHER" id="PTHR30294">
    <property type="entry name" value="MEMBRANE COMPONENT OF ABC TRANSPORTER YHHJ-RELATED"/>
    <property type="match status" value="1"/>
</dbReference>
<evidence type="ECO:0000256" key="8">
    <source>
        <dbReference type="SAM" id="Phobius"/>
    </source>
</evidence>
<dbReference type="STRING" id="1121256.SAMN02746089_01454"/>
<dbReference type="InterPro" id="IPR047817">
    <property type="entry name" value="ABC2_TM_bact-type"/>
</dbReference>
<dbReference type="PANTHER" id="PTHR30294:SF29">
    <property type="entry name" value="MULTIDRUG ABC TRANSPORTER PERMEASE YBHS-RELATED"/>
    <property type="match status" value="1"/>
</dbReference>
<evidence type="ECO:0000256" key="4">
    <source>
        <dbReference type="ARBA" id="ARBA00022475"/>
    </source>
</evidence>
<reference evidence="10 11" key="1">
    <citation type="submission" date="2016-11" db="EMBL/GenBank/DDBJ databases">
        <authorList>
            <person name="Jaros S."/>
            <person name="Januszkiewicz K."/>
            <person name="Wedrychowicz H."/>
        </authorList>
    </citation>
    <scope>NUCLEOTIDE SEQUENCE [LARGE SCALE GENOMIC DNA]</scope>
    <source>
        <strain evidence="10 11">DSM 17918</strain>
    </source>
</reference>
<proteinExistence type="inferred from homology"/>
<keyword evidence="11" id="KW-1185">Reference proteome</keyword>
<dbReference type="Pfam" id="PF12698">
    <property type="entry name" value="ABC2_membrane_3"/>
    <property type="match status" value="1"/>
</dbReference>